<evidence type="ECO:0000313" key="4">
    <source>
        <dbReference type="EMBL" id="MZL70762.1"/>
    </source>
</evidence>
<name>A0ABW9X0D1_9FIRM</name>
<dbReference type="InterPro" id="IPR016047">
    <property type="entry name" value="M23ase_b-sheet_dom"/>
</dbReference>
<dbReference type="EMBL" id="WWVX01000010">
    <property type="protein sequence ID" value="MZL70762.1"/>
    <property type="molecule type" value="Genomic_DNA"/>
</dbReference>
<dbReference type="PANTHER" id="PTHR21666">
    <property type="entry name" value="PEPTIDASE-RELATED"/>
    <property type="match status" value="1"/>
</dbReference>
<feature type="compositionally biased region" description="Low complexity" evidence="1">
    <location>
        <begin position="106"/>
        <end position="145"/>
    </location>
</feature>
<dbReference type="InterPro" id="IPR011055">
    <property type="entry name" value="Dup_hybrid_motif"/>
</dbReference>
<evidence type="ECO:0000313" key="5">
    <source>
        <dbReference type="Proteomes" id="UP000474718"/>
    </source>
</evidence>
<feature type="compositionally biased region" description="Polar residues" evidence="1">
    <location>
        <begin position="80"/>
        <end position="94"/>
    </location>
</feature>
<dbReference type="SUPFAM" id="SSF51261">
    <property type="entry name" value="Duplicated hybrid motif"/>
    <property type="match status" value="1"/>
</dbReference>
<dbReference type="Pfam" id="PF01551">
    <property type="entry name" value="Peptidase_M23"/>
    <property type="match status" value="1"/>
</dbReference>
<accession>A0ABW9X0D1</accession>
<keyword evidence="2" id="KW-0472">Membrane</keyword>
<evidence type="ECO:0000259" key="3">
    <source>
        <dbReference type="Pfam" id="PF01551"/>
    </source>
</evidence>
<dbReference type="InterPro" id="IPR050570">
    <property type="entry name" value="Cell_wall_metabolism_enzyme"/>
</dbReference>
<keyword evidence="2" id="KW-0812">Transmembrane</keyword>
<dbReference type="PANTHER" id="PTHR21666:SF270">
    <property type="entry name" value="MUREIN HYDROLASE ACTIVATOR ENVC"/>
    <property type="match status" value="1"/>
</dbReference>
<evidence type="ECO:0000256" key="2">
    <source>
        <dbReference type="SAM" id="Phobius"/>
    </source>
</evidence>
<keyword evidence="2" id="KW-1133">Transmembrane helix</keyword>
<protein>
    <submittedName>
        <fullName evidence="4">Peptidoglycan DD-metalloendopeptidase family protein</fullName>
    </submittedName>
</protein>
<organism evidence="4 5">
    <name type="scientific">Bittarella massiliensis</name>
    <name type="common">ex Durand et al. 2017</name>
    <dbReference type="NCBI Taxonomy" id="1720313"/>
    <lineage>
        <taxon>Bacteria</taxon>
        <taxon>Bacillati</taxon>
        <taxon>Bacillota</taxon>
        <taxon>Clostridia</taxon>
        <taxon>Eubacteriales</taxon>
        <taxon>Oscillospiraceae</taxon>
        <taxon>Bittarella (ex Durand et al. 2017)</taxon>
    </lineage>
</organism>
<keyword evidence="5" id="KW-1185">Reference proteome</keyword>
<reference evidence="4 5" key="1">
    <citation type="journal article" date="2019" name="Nat. Med.">
        <title>A library of human gut bacterial isolates paired with longitudinal multiomics data enables mechanistic microbiome research.</title>
        <authorList>
            <person name="Poyet M."/>
            <person name="Groussin M."/>
            <person name="Gibbons S.M."/>
            <person name="Avila-Pacheco J."/>
            <person name="Jiang X."/>
            <person name="Kearney S.M."/>
            <person name="Perrotta A.R."/>
            <person name="Berdy B."/>
            <person name="Zhao S."/>
            <person name="Lieberman T.D."/>
            <person name="Swanson P.K."/>
            <person name="Smith M."/>
            <person name="Roesemann S."/>
            <person name="Alexander J.E."/>
            <person name="Rich S.A."/>
            <person name="Livny J."/>
            <person name="Vlamakis H."/>
            <person name="Clish C."/>
            <person name="Bullock K."/>
            <person name="Deik A."/>
            <person name="Scott J."/>
            <person name="Pierce K.A."/>
            <person name="Xavier R.J."/>
            <person name="Alm E.J."/>
        </authorList>
    </citation>
    <scope>NUCLEOTIDE SEQUENCE [LARGE SCALE GENOMIC DNA]</scope>
    <source>
        <strain evidence="4 5">BIOML-A2</strain>
    </source>
</reference>
<sequence>MRALLGGERAQNDPAAGAYLGSWLSRLLSEVKNMQNPRYNQPRLKKWLRGKGFYVALAVCLLGAGLASWALIQNAVQSGDPQSQINQEVPSWDSSDTEVVEKPVTSQPKSSSAASNSQSTSSSQGQDSSSSSASAGQQSEPASQQTASNGVFVSPISGETVNPFSDGKVIKDQTLGDWRTHNGIDIKAEAGAQVKACQNGKVTSVRDDDIWGTVVEIQFEGGATGIYKSLSQKVTVKEGQTLKSGDVIGTVAQSIPGESKLGTHLHFELKKDGAYVDPAAYFSK</sequence>
<evidence type="ECO:0000256" key="1">
    <source>
        <dbReference type="SAM" id="MobiDB-lite"/>
    </source>
</evidence>
<dbReference type="Gene3D" id="2.70.70.10">
    <property type="entry name" value="Glucose Permease (Domain IIA)"/>
    <property type="match status" value="1"/>
</dbReference>
<dbReference type="RefSeq" id="WP_143161633.1">
    <property type="nucleotide sequence ID" value="NZ_FQVY01000003.1"/>
</dbReference>
<dbReference type="Proteomes" id="UP000474718">
    <property type="component" value="Unassembled WGS sequence"/>
</dbReference>
<proteinExistence type="predicted"/>
<comment type="caution">
    <text evidence="4">The sequence shown here is derived from an EMBL/GenBank/DDBJ whole genome shotgun (WGS) entry which is preliminary data.</text>
</comment>
<feature type="domain" description="M23ase beta-sheet core" evidence="3">
    <location>
        <begin position="180"/>
        <end position="278"/>
    </location>
</feature>
<dbReference type="CDD" id="cd12797">
    <property type="entry name" value="M23_peptidase"/>
    <property type="match status" value="1"/>
</dbReference>
<feature type="transmembrane region" description="Helical" evidence="2">
    <location>
        <begin position="53"/>
        <end position="72"/>
    </location>
</feature>
<gene>
    <name evidence="4" type="ORF">GT747_13480</name>
</gene>
<feature type="region of interest" description="Disordered" evidence="1">
    <location>
        <begin position="80"/>
        <end position="149"/>
    </location>
</feature>